<dbReference type="InterPro" id="IPR005693">
    <property type="entry name" value="Mce"/>
</dbReference>
<feature type="domain" description="Mce/MlaD" evidence="2">
    <location>
        <begin position="42"/>
        <end position="117"/>
    </location>
</feature>
<dbReference type="eggNOG" id="COG1463">
    <property type="taxonomic scope" value="Bacteria"/>
</dbReference>
<dbReference type="InterPro" id="IPR052336">
    <property type="entry name" value="MlaD_Phospholipid_Transporter"/>
</dbReference>
<gene>
    <name evidence="4" type="ORF">EP51_09990</name>
</gene>
<evidence type="ECO:0000313" key="4">
    <source>
        <dbReference type="EMBL" id="AII04920.1"/>
    </source>
</evidence>
<dbReference type="PANTHER" id="PTHR33371">
    <property type="entry name" value="INTERMEMBRANE PHOSPHOLIPID TRANSPORT SYSTEM BINDING PROTEIN MLAD-RELATED"/>
    <property type="match status" value="1"/>
</dbReference>
<dbReference type="InterPro" id="IPR003399">
    <property type="entry name" value="Mce/MlaD"/>
</dbReference>
<dbReference type="InterPro" id="IPR024516">
    <property type="entry name" value="Mce_C"/>
</dbReference>
<feature type="chain" id="PRO_5001711207" evidence="1">
    <location>
        <begin position="25"/>
        <end position="349"/>
    </location>
</feature>
<keyword evidence="1" id="KW-0732">Signal</keyword>
<dbReference type="Proteomes" id="UP000028488">
    <property type="component" value="Chromosome"/>
</dbReference>
<reference evidence="4 5" key="1">
    <citation type="submission" date="2014-07" db="EMBL/GenBank/DDBJ databases">
        <title>Genome Sequence of Rhodococcus opacus Strain R7, a Biodegrader of Mono- and Polycyclic Aromatic Hydrocarbons.</title>
        <authorList>
            <person name="Di Gennaro P."/>
            <person name="Zampolli J."/>
            <person name="Presti I."/>
            <person name="Cappelletti M."/>
            <person name="D'Ursi P."/>
            <person name="Orro A."/>
            <person name="Mezzelani A."/>
            <person name="Milanesi L."/>
        </authorList>
    </citation>
    <scope>NUCLEOTIDE SEQUENCE [LARGE SCALE GENOMIC DNA]</scope>
    <source>
        <strain evidence="4 5">R7</strain>
    </source>
</reference>
<protein>
    <submittedName>
        <fullName evidence="4">Mammalian cell entry protein</fullName>
    </submittedName>
</protein>
<dbReference type="GO" id="GO:0005576">
    <property type="term" value="C:extracellular region"/>
    <property type="evidence" value="ECO:0007669"/>
    <property type="project" value="TreeGrafter"/>
</dbReference>
<dbReference type="AlphaFoldDB" id="A0A076EF66"/>
<dbReference type="NCBIfam" id="TIGR00996">
    <property type="entry name" value="Mtu_fam_mce"/>
    <property type="match status" value="1"/>
</dbReference>
<dbReference type="Pfam" id="PF02470">
    <property type="entry name" value="MlaD"/>
    <property type="match status" value="1"/>
</dbReference>
<name>A0A076EF66_RHOOP</name>
<feature type="domain" description="Mammalian cell entry C-terminal" evidence="3">
    <location>
        <begin position="122"/>
        <end position="309"/>
    </location>
</feature>
<evidence type="ECO:0000259" key="2">
    <source>
        <dbReference type="Pfam" id="PF02470"/>
    </source>
</evidence>
<sequence>MTIRTKTKSLTAALIVGVTLPAAGCSLSLQDLSVGRSPDGPSYQIAAQFDGVDRVVPGAEVRVGQEVVGRVSDVSTRDFTAHIEMRIRDDVPIPRDATARIELPTALGNPFVRLDVGDAAGAPMSEGDTIPLDRTSRGPDIESGLAALATVLNGSGIDQMHAIMNELTVAFTGRSDKVRELVDMLNDTLGVVDDHRDELDRAMVASNAFAAELAAGQPTLDRAMTGLAPAVDLLVSQRDQIVALMGEASRLSREAQHVLGSAGSELSAEISDAGAVLTALDGFESQLAPTLNSVATFLGGFAAATPGDYTTFDGTFDVTAVIAKLLTGSAPLEVPEARTLPEVLGGGVR</sequence>
<feature type="signal peptide" evidence="1">
    <location>
        <begin position="1"/>
        <end position="24"/>
    </location>
</feature>
<dbReference type="Pfam" id="PF11887">
    <property type="entry name" value="Mce4_CUP1"/>
    <property type="match status" value="1"/>
</dbReference>
<evidence type="ECO:0000313" key="5">
    <source>
        <dbReference type="Proteomes" id="UP000028488"/>
    </source>
</evidence>
<dbReference type="PANTHER" id="PTHR33371:SF15">
    <property type="entry name" value="LIPOPROTEIN LPRN"/>
    <property type="match status" value="1"/>
</dbReference>
<evidence type="ECO:0000259" key="3">
    <source>
        <dbReference type="Pfam" id="PF11887"/>
    </source>
</evidence>
<dbReference type="RefSeq" id="WP_037244678.1">
    <property type="nucleotide sequence ID" value="NZ_CP008947.1"/>
</dbReference>
<organism evidence="4 5">
    <name type="scientific">Rhodococcus opacus</name>
    <name type="common">Nocardia opaca</name>
    <dbReference type="NCBI Taxonomy" id="37919"/>
    <lineage>
        <taxon>Bacteria</taxon>
        <taxon>Bacillati</taxon>
        <taxon>Actinomycetota</taxon>
        <taxon>Actinomycetes</taxon>
        <taxon>Mycobacteriales</taxon>
        <taxon>Nocardiaceae</taxon>
        <taxon>Rhodococcus</taxon>
    </lineage>
</organism>
<proteinExistence type="predicted"/>
<accession>A0A076EF66</accession>
<dbReference type="EMBL" id="CP008947">
    <property type="protein sequence ID" value="AII04920.1"/>
    <property type="molecule type" value="Genomic_DNA"/>
</dbReference>
<evidence type="ECO:0000256" key="1">
    <source>
        <dbReference type="SAM" id="SignalP"/>
    </source>
</evidence>